<reference evidence="2" key="1">
    <citation type="journal article" date="2014" name="Int. J. Syst. Evol. Microbiol.">
        <title>Complete genome sequence of Corynebacterium casei LMG S-19264T (=DSM 44701T), isolated from a smear-ripened cheese.</title>
        <authorList>
            <consortium name="US DOE Joint Genome Institute (JGI-PGF)"/>
            <person name="Walter F."/>
            <person name="Albersmeier A."/>
            <person name="Kalinowski J."/>
            <person name="Ruckert C."/>
        </authorList>
    </citation>
    <scope>NUCLEOTIDE SEQUENCE</scope>
    <source>
        <strain evidence="2">CGMCC 4.7368</strain>
    </source>
</reference>
<organism evidence="2 3">
    <name type="scientific">Nonomuraea cavernae</name>
    <dbReference type="NCBI Taxonomy" id="2045107"/>
    <lineage>
        <taxon>Bacteria</taxon>
        <taxon>Bacillati</taxon>
        <taxon>Actinomycetota</taxon>
        <taxon>Actinomycetes</taxon>
        <taxon>Streptosporangiales</taxon>
        <taxon>Streptosporangiaceae</taxon>
        <taxon>Nonomuraea</taxon>
    </lineage>
</organism>
<name>A0A918DP74_9ACTN</name>
<dbReference type="Proteomes" id="UP000646523">
    <property type="component" value="Unassembled WGS sequence"/>
</dbReference>
<reference evidence="2" key="2">
    <citation type="submission" date="2020-09" db="EMBL/GenBank/DDBJ databases">
        <authorList>
            <person name="Sun Q."/>
            <person name="Zhou Y."/>
        </authorList>
    </citation>
    <scope>NUCLEOTIDE SEQUENCE</scope>
    <source>
        <strain evidence="2">CGMCC 4.7368</strain>
    </source>
</reference>
<sequence length="76" mass="7399">MDGLIKVVIIRSRTLLAFAADAGTFTTLGSQHVGVAGVGVTPAQVGLQLTGQDGVIGMVGAALAAPGDAPQGVIAE</sequence>
<dbReference type="EMBL" id="BMNH01000018">
    <property type="protein sequence ID" value="GGO75950.1"/>
    <property type="molecule type" value="Genomic_DNA"/>
</dbReference>
<gene>
    <name evidence="2" type="ORF">GCM10012289_52220</name>
</gene>
<feature type="signal peptide" evidence="1">
    <location>
        <begin position="1"/>
        <end position="19"/>
    </location>
</feature>
<comment type="caution">
    <text evidence="2">The sequence shown here is derived from an EMBL/GenBank/DDBJ whole genome shotgun (WGS) entry which is preliminary data.</text>
</comment>
<proteinExistence type="predicted"/>
<keyword evidence="3" id="KW-1185">Reference proteome</keyword>
<protein>
    <submittedName>
        <fullName evidence="2">Uncharacterized protein</fullName>
    </submittedName>
</protein>
<evidence type="ECO:0000313" key="3">
    <source>
        <dbReference type="Proteomes" id="UP000646523"/>
    </source>
</evidence>
<accession>A0A918DP74</accession>
<feature type="chain" id="PRO_5038372084" evidence="1">
    <location>
        <begin position="20"/>
        <end position="76"/>
    </location>
</feature>
<evidence type="ECO:0000313" key="2">
    <source>
        <dbReference type="EMBL" id="GGO75950.1"/>
    </source>
</evidence>
<keyword evidence="1" id="KW-0732">Signal</keyword>
<dbReference type="AlphaFoldDB" id="A0A918DP74"/>
<evidence type="ECO:0000256" key="1">
    <source>
        <dbReference type="SAM" id="SignalP"/>
    </source>
</evidence>